<name>A0A6V8KQ41_9ACTN</name>
<evidence type="ECO:0000313" key="2">
    <source>
        <dbReference type="Proteomes" id="UP000482800"/>
    </source>
</evidence>
<keyword evidence="2" id="KW-1185">Reference proteome</keyword>
<gene>
    <name evidence="1" type="ORF">Phou_080370</name>
</gene>
<reference evidence="1 2" key="1">
    <citation type="submission" date="2020-03" db="EMBL/GenBank/DDBJ databases">
        <title>Whole genome shotgun sequence of Phytohabitans houttuyneae NBRC 108639.</title>
        <authorList>
            <person name="Komaki H."/>
            <person name="Tamura T."/>
        </authorList>
    </citation>
    <scope>NUCLEOTIDE SEQUENCE [LARGE SCALE GENOMIC DNA]</scope>
    <source>
        <strain evidence="1 2">NBRC 108639</strain>
    </source>
</reference>
<organism evidence="1 2">
    <name type="scientific">Phytohabitans houttuyneae</name>
    <dbReference type="NCBI Taxonomy" id="1076126"/>
    <lineage>
        <taxon>Bacteria</taxon>
        <taxon>Bacillati</taxon>
        <taxon>Actinomycetota</taxon>
        <taxon>Actinomycetes</taxon>
        <taxon>Micromonosporales</taxon>
        <taxon>Micromonosporaceae</taxon>
    </lineage>
</organism>
<comment type="caution">
    <text evidence="1">The sequence shown here is derived from an EMBL/GenBank/DDBJ whole genome shotgun (WGS) entry which is preliminary data.</text>
</comment>
<reference evidence="1 2" key="2">
    <citation type="submission" date="2020-03" db="EMBL/GenBank/DDBJ databases">
        <authorList>
            <person name="Ichikawa N."/>
            <person name="Kimura A."/>
            <person name="Kitahashi Y."/>
            <person name="Uohara A."/>
        </authorList>
    </citation>
    <scope>NUCLEOTIDE SEQUENCE [LARGE SCALE GENOMIC DNA]</scope>
    <source>
        <strain evidence="1 2">NBRC 108639</strain>
    </source>
</reference>
<dbReference type="Proteomes" id="UP000482800">
    <property type="component" value="Unassembled WGS sequence"/>
</dbReference>
<dbReference type="EMBL" id="BLPF01000003">
    <property type="protein sequence ID" value="GFJ83857.1"/>
    <property type="molecule type" value="Genomic_DNA"/>
</dbReference>
<evidence type="ECO:0000313" key="1">
    <source>
        <dbReference type="EMBL" id="GFJ83857.1"/>
    </source>
</evidence>
<accession>A0A6V8KQ41</accession>
<proteinExistence type="predicted"/>
<dbReference type="RefSeq" id="WP_173066796.1">
    <property type="nucleotide sequence ID" value="NZ_BAABGO010000030.1"/>
</dbReference>
<protein>
    <submittedName>
        <fullName evidence="1">Uncharacterized protein</fullName>
    </submittedName>
</protein>
<dbReference type="AlphaFoldDB" id="A0A6V8KQ41"/>
<sequence length="70" mass="7690">MGEERYEACYRDLLLAFRDWVGGAEPDGLLTAEDGLKALESHVAGDEVVVGPRSAANAYTSSRGLHRWRP</sequence>